<keyword evidence="3" id="KW-0560">Oxidoreductase</keyword>
<name>A0A6G1G4F4_9PEZI</name>
<feature type="domain" description="FAD-binding" evidence="4">
    <location>
        <begin position="227"/>
        <end position="318"/>
    </location>
</feature>
<keyword evidence="2" id="KW-0274">FAD</keyword>
<reference evidence="5 7" key="1">
    <citation type="submission" date="2020-01" db="EMBL/GenBank/DDBJ databases">
        <authorList>
            <consortium name="DOE Joint Genome Institute"/>
            <person name="Haridas S."/>
            <person name="Albert R."/>
            <person name="Binder M."/>
            <person name="Bloem J."/>
            <person name="Labutti K."/>
            <person name="Salamov A."/>
            <person name="Andreopoulos B."/>
            <person name="Baker S.E."/>
            <person name="Barry K."/>
            <person name="Bills G."/>
            <person name="Bluhm B.H."/>
            <person name="Cannon C."/>
            <person name="Castanera R."/>
            <person name="Culley D.E."/>
            <person name="Daum C."/>
            <person name="Ezra D."/>
            <person name="Gonzalez J.B."/>
            <person name="Henrissat B."/>
            <person name="Kuo A."/>
            <person name="Liang C."/>
            <person name="Lipzen A."/>
            <person name="Lutzoni F."/>
            <person name="Magnuson J."/>
            <person name="Mondo S."/>
            <person name="Nolan M."/>
            <person name="Ohm R."/>
            <person name="Pangilinan J."/>
            <person name="Park H.-J."/>
            <person name="Ramirez L."/>
            <person name="Alfaro M."/>
            <person name="Sun H."/>
            <person name="Tritt A."/>
            <person name="Yoshinaga Y."/>
            <person name="Zwiers L.-H."/>
            <person name="Turgeon B.G."/>
            <person name="Goodwin S.B."/>
            <person name="Spatafora J.W."/>
            <person name="Crous P.W."/>
            <person name="Grigoriev I.V."/>
        </authorList>
    </citation>
    <scope>NUCLEOTIDE SEQUENCE</scope>
    <source>
        <strain evidence="5 7">CBS 781.70</strain>
    </source>
</reference>
<evidence type="ECO:0000313" key="5">
    <source>
        <dbReference type="EMBL" id="KAF1812872.1"/>
    </source>
</evidence>
<dbReference type="PANTHER" id="PTHR46720">
    <property type="entry name" value="HYDROXYLASE, PUTATIVE (AFU_ORTHOLOGUE AFUA_3G01460)-RELATED"/>
    <property type="match status" value="1"/>
</dbReference>
<dbReference type="GeneID" id="54423091"/>
<dbReference type="GO" id="GO:0071949">
    <property type="term" value="F:FAD binding"/>
    <property type="evidence" value="ECO:0007669"/>
    <property type="project" value="InterPro"/>
</dbReference>
<dbReference type="SUPFAM" id="SSF54373">
    <property type="entry name" value="FAD-linked reductases, C-terminal domain"/>
    <property type="match status" value="1"/>
</dbReference>
<evidence type="ECO:0000256" key="1">
    <source>
        <dbReference type="ARBA" id="ARBA00022630"/>
    </source>
</evidence>
<accession>A0A6G1G4F4</accession>
<protein>
    <submittedName>
        <fullName evidence="5 7">FAD/NAD(P)-binding domain-containing protein</fullName>
    </submittedName>
</protein>
<dbReference type="InterPro" id="IPR051104">
    <property type="entry name" value="FAD_monoxygenase"/>
</dbReference>
<dbReference type="GO" id="GO:0016491">
    <property type="term" value="F:oxidoreductase activity"/>
    <property type="evidence" value="ECO:0007669"/>
    <property type="project" value="UniProtKB-KW"/>
</dbReference>
<keyword evidence="6" id="KW-1185">Reference proteome</keyword>
<gene>
    <name evidence="5 7" type="ORF">P152DRAFT_507200</name>
</gene>
<dbReference type="RefSeq" id="XP_033534503.1">
    <property type="nucleotide sequence ID" value="XM_033682521.1"/>
</dbReference>
<evidence type="ECO:0000313" key="6">
    <source>
        <dbReference type="Proteomes" id="UP000504638"/>
    </source>
</evidence>
<keyword evidence="1" id="KW-0285">Flavoprotein</keyword>
<evidence type="ECO:0000256" key="3">
    <source>
        <dbReference type="ARBA" id="ARBA00023002"/>
    </source>
</evidence>
<evidence type="ECO:0000313" key="7">
    <source>
        <dbReference type="RefSeq" id="XP_033534503.1"/>
    </source>
</evidence>
<dbReference type="Proteomes" id="UP000504638">
    <property type="component" value="Unplaced"/>
</dbReference>
<dbReference type="GO" id="GO:0044550">
    <property type="term" value="P:secondary metabolite biosynthetic process"/>
    <property type="evidence" value="ECO:0007669"/>
    <property type="project" value="TreeGrafter"/>
</dbReference>
<dbReference type="Pfam" id="PF01494">
    <property type="entry name" value="FAD_binding_3"/>
    <property type="match status" value="1"/>
</dbReference>
<evidence type="ECO:0000259" key="4">
    <source>
        <dbReference type="Pfam" id="PF01494"/>
    </source>
</evidence>
<dbReference type="InterPro" id="IPR036188">
    <property type="entry name" value="FAD/NAD-bd_sf"/>
</dbReference>
<dbReference type="PRINTS" id="PR00420">
    <property type="entry name" value="RNGMNOXGNASE"/>
</dbReference>
<organism evidence="5">
    <name type="scientific">Eremomyces bilateralis CBS 781.70</name>
    <dbReference type="NCBI Taxonomy" id="1392243"/>
    <lineage>
        <taxon>Eukaryota</taxon>
        <taxon>Fungi</taxon>
        <taxon>Dikarya</taxon>
        <taxon>Ascomycota</taxon>
        <taxon>Pezizomycotina</taxon>
        <taxon>Dothideomycetes</taxon>
        <taxon>Dothideomycetes incertae sedis</taxon>
        <taxon>Eremomycetales</taxon>
        <taxon>Eremomycetaceae</taxon>
        <taxon>Eremomyces</taxon>
    </lineage>
</organism>
<dbReference type="Gene3D" id="3.50.50.60">
    <property type="entry name" value="FAD/NAD(P)-binding domain"/>
    <property type="match status" value="1"/>
</dbReference>
<dbReference type="InterPro" id="IPR002938">
    <property type="entry name" value="FAD-bd"/>
</dbReference>
<dbReference type="PANTHER" id="PTHR46720:SF3">
    <property type="entry name" value="FAD-BINDING DOMAIN-CONTAINING PROTEIN-RELATED"/>
    <property type="match status" value="1"/>
</dbReference>
<dbReference type="SUPFAM" id="SSF51905">
    <property type="entry name" value="FAD/NAD(P)-binding domain"/>
    <property type="match status" value="1"/>
</dbReference>
<dbReference type="AlphaFoldDB" id="A0A6G1G4F4"/>
<reference evidence="7" key="2">
    <citation type="submission" date="2020-04" db="EMBL/GenBank/DDBJ databases">
        <authorList>
            <consortium name="NCBI Genome Project"/>
        </authorList>
    </citation>
    <scope>NUCLEOTIDE SEQUENCE</scope>
    <source>
        <strain evidence="7">CBS 781.70</strain>
    </source>
</reference>
<evidence type="ECO:0000256" key="2">
    <source>
        <dbReference type="ARBA" id="ARBA00022827"/>
    </source>
</evidence>
<proteinExistence type="predicted"/>
<dbReference type="OrthoDB" id="417877at2759"/>
<reference evidence="7" key="3">
    <citation type="submission" date="2025-04" db="UniProtKB">
        <authorList>
            <consortium name="RefSeq"/>
        </authorList>
    </citation>
    <scope>IDENTIFICATION</scope>
    <source>
        <strain evidence="7">CBS 781.70</strain>
    </source>
</reference>
<sequence>MGMIDPTILKAFKELATEDPTEGDDDIERTWINFRLGYGDPTLVAPVKTRDKTRTGICGSRRAPFMDKLVEQIPKELCHFNKRLTGVEKLASGLMNLVFEDGTNSFANAVVGADGIRSSLRQLAFGGNSHLDYLSFTRTVCYRALVPMHIAVDAMGKELATTSEMYIGPGGHILTYPIDRGAMMNVVACTQQDSWDSEAWAIKNVPFERVQGTFSQWGPHVQNLLKAMKDQSVDLWSLWDSADKPLSTYCKDHLVLIGDAAHASLPHQGAGAGQAIEDALVLAEVLSSLDVKRPADLPAAFQAYDAMRRPRSQKVVRTSREVGDVYRLEGPDGDDLESIGIDLRTRLNWVWYEDQDLQVLRAKELCSMLLAQSREMERMKVATAKQPRWGWVY</sequence>
<dbReference type="EMBL" id="ML975156">
    <property type="protein sequence ID" value="KAF1812872.1"/>
    <property type="molecule type" value="Genomic_DNA"/>
</dbReference>